<evidence type="ECO:0008006" key="5">
    <source>
        <dbReference type="Google" id="ProtNLM"/>
    </source>
</evidence>
<reference evidence="4" key="1">
    <citation type="journal article" date="2019" name="Int. J. Syst. Evol. Microbiol.">
        <title>The Global Catalogue of Microorganisms (GCM) 10K type strain sequencing project: providing services to taxonomists for standard genome sequencing and annotation.</title>
        <authorList>
            <consortium name="The Broad Institute Genomics Platform"/>
            <consortium name="The Broad Institute Genome Sequencing Center for Infectious Disease"/>
            <person name="Wu L."/>
            <person name="Ma J."/>
        </authorList>
    </citation>
    <scope>NUCLEOTIDE SEQUENCE [LARGE SCALE GENOMIC DNA]</scope>
    <source>
        <strain evidence="4">CCUG 60742</strain>
    </source>
</reference>
<feature type="chain" id="PRO_5045182226" description="Lipoprotein" evidence="2">
    <location>
        <begin position="29"/>
        <end position="80"/>
    </location>
</feature>
<evidence type="ECO:0000256" key="1">
    <source>
        <dbReference type="SAM" id="MobiDB-lite"/>
    </source>
</evidence>
<evidence type="ECO:0000313" key="3">
    <source>
        <dbReference type="EMBL" id="MFD0764367.1"/>
    </source>
</evidence>
<evidence type="ECO:0000256" key="2">
    <source>
        <dbReference type="SAM" id="SignalP"/>
    </source>
</evidence>
<name>A0ABW2ZDV1_9SPHI</name>
<keyword evidence="2" id="KW-0732">Signal</keyword>
<evidence type="ECO:0000313" key="4">
    <source>
        <dbReference type="Proteomes" id="UP001597073"/>
    </source>
</evidence>
<dbReference type="PROSITE" id="PS51257">
    <property type="entry name" value="PROKAR_LIPOPROTEIN"/>
    <property type="match status" value="1"/>
</dbReference>
<feature type="compositionally biased region" description="Basic and acidic residues" evidence="1">
    <location>
        <begin position="40"/>
        <end position="53"/>
    </location>
</feature>
<dbReference type="EMBL" id="JBHTIA010000003">
    <property type="protein sequence ID" value="MFD0764367.1"/>
    <property type="molecule type" value="Genomic_DNA"/>
</dbReference>
<comment type="caution">
    <text evidence="3">The sequence shown here is derived from an EMBL/GenBank/DDBJ whole genome shotgun (WGS) entry which is preliminary data.</text>
</comment>
<gene>
    <name evidence="3" type="ORF">ACFQZI_05855</name>
</gene>
<keyword evidence="4" id="KW-1185">Reference proteome</keyword>
<feature type="compositionally biased region" description="Basic and acidic residues" evidence="1">
    <location>
        <begin position="66"/>
        <end position="80"/>
    </location>
</feature>
<accession>A0ABW2ZDV1</accession>
<dbReference type="RefSeq" id="WP_377139664.1">
    <property type="nucleotide sequence ID" value="NZ_JBHTIA010000003.1"/>
</dbReference>
<protein>
    <recommendedName>
        <fullName evidence="5">Lipoprotein</fullName>
    </recommendedName>
</protein>
<dbReference type="Proteomes" id="UP001597073">
    <property type="component" value="Unassembled WGS sequence"/>
</dbReference>
<feature type="signal peptide" evidence="2">
    <location>
        <begin position="1"/>
        <end position="28"/>
    </location>
</feature>
<proteinExistence type="predicted"/>
<organism evidence="3 4">
    <name type="scientific">Mucilaginibacter lutimaris</name>
    <dbReference type="NCBI Taxonomy" id="931629"/>
    <lineage>
        <taxon>Bacteria</taxon>
        <taxon>Pseudomonadati</taxon>
        <taxon>Bacteroidota</taxon>
        <taxon>Sphingobacteriia</taxon>
        <taxon>Sphingobacteriales</taxon>
        <taxon>Sphingobacteriaceae</taxon>
        <taxon>Mucilaginibacter</taxon>
    </lineage>
</organism>
<feature type="region of interest" description="Disordered" evidence="1">
    <location>
        <begin position="21"/>
        <end position="80"/>
    </location>
</feature>
<sequence>MKKTATAILITTSVLLLACKGNPQGAMGANDKPDTTAAFDKQDPKNGRPEATKGDSTGSSVGPGNDKTHATDSEDKQKHR</sequence>